<gene>
    <name evidence="1" type="ORF">US31_C0014G0002</name>
</gene>
<name>A0A0G0IPB7_9BACT</name>
<proteinExistence type="predicted"/>
<dbReference type="AlphaFoldDB" id="A0A0G0IPB7"/>
<organism evidence="1 2">
    <name type="scientific">Berkelbacteria bacterium GW2011_GWA1_36_9</name>
    <dbReference type="NCBI Taxonomy" id="1618331"/>
    <lineage>
        <taxon>Bacteria</taxon>
        <taxon>Candidatus Berkelbacteria</taxon>
    </lineage>
</organism>
<sequence length="152" mass="16664">MAVLLITNKTATPATTNTPTPSSTVTPNFPVPSGWKLTTVQFPEPQPHNLPRVITYFTFYTKDTWVCSAAGDYDYICSEGDNRLFTLGDTGSGINTETFPSAQIIEVTTKDIAGNRYPLLITSSPTKPDILGYLDINSNTDIQIVKKSLEQK</sequence>
<dbReference type="EMBL" id="LBSM01000014">
    <property type="protein sequence ID" value="KKQ17866.1"/>
    <property type="molecule type" value="Genomic_DNA"/>
</dbReference>
<protein>
    <submittedName>
        <fullName evidence="1">Uncharacterized protein</fullName>
    </submittedName>
</protein>
<accession>A0A0G0IPB7</accession>
<reference evidence="1 2" key="1">
    <citation type="journal article" date="2015" name="Nature">
        <title>rRNA introns, odd ribosomes, and small enigmatic genomes across a large radiation of phyla.</title>
        <authorList>
            <person name="Brown C.T."/>
            <person name="Hug L.A."/>
            <person name="Thomas B.C."/>
            <person name="Sharon I."/>
            <person name="Castelle C.J."/>
            <person name="Singh A."/>
            <person name="Wilkins M.J."/>
            <person name="Williams K.H."/>
            <person name="Banfield J.F."/>
        </authorList>
    </citation>
    <scope>NUCLEOTIDE SEQUENCE [LARGE SCALE GENOMIC DNA]</scope>
</reference>
<evidence type="ECO:0000313" key="2">
    <source>
        <dbReference type="Proteomes" id="UP000034508"/>
    </source>
</evidence>
<evidence type="ECO:0000313" key="1">
    <source>
        <dbReference type="EMBL" id="KKQ17866.1"/>
    </source>
</evidence>
<dbReference type="Proteomes" id="UP000034508">
    <property type="component" value="Unassembled WGS sequence"/>
</dbReference>
<comment type="caution">
    <text evidence="1">The sequence shown here is derived from an EMBL/GenBank/DDBJ whole genome shotgun (WGS) entry which is preliminary data.</text>
</comment>